<evidence type="ECO:0000256" key="3">
    <source>
        <dbReference type="ARBA" id="ARBA00023002"/>
    </source>
</evidence>
<evidence type="ECO:0000313" key="8">
    <source>
        <dbReference type="Proteomes" id="UP000609879"/>
    </source>
</evidence>
<evidence type="ECO:0000313" key="7">
    <source>
        <dbReference type="EMBL" id="GID75858.1"/>
    </source>
</evidence>
<evidence type="ECO:0000256" key="4">
    <source>
        <dbReference type="RuleBase" id="RU362068"/>
    </source>
</evidence>
<evidence type="ECO:0000259" key="5">
    <source>
        <dbReference type="Pfam" id="PF02558"/>
    </source>
</evidence>
<dbReference type="NCBIfam" id="TIGR00745">
    <property type="entry name" value="apbA_panE"/>
    <property type="match status" value="1"/>
</dbReference>
<feature type="domain" description="Ketopantoate reductase N-terminal" evidence="5">
    <location>
        <begin position="3"/>
        <end position="151"/>
    </location>
</feature>
<evidence type="ECO:0000256" key="2">
    <source>
        <dbReference type="ARBA" id="ARBA00022857"/>
    </source>
</evidence>
<dbReference type="Pfam" id="PF08546">
    <property type="entry name" value="ApbA_C"/>
    <property type="match status" value="1"/>
</dbReference>
<dbReference type="PANTHER" id="PTHR21708:SF26">
    <property type="entry name" value="2-DEHYDROPANTOATE 2-REDUCTASE"/>
    <property type="match status" value="1"/>
</dbReference>
<dbReference type="Gene3D" id="1.10.1040.10">
    <property type="entry name" value="N-(1-d-carboxylethyl)-l-norvaline Dehydrogenase, domain 2"/>
    <property type="match status" value="1"/>
</dbReference>
<gene>
    <name evidence="7" type="ORF">Ade02nite_44990</name>
</gene>
<organism evidence="7 8">
    <name type="scientific">Paractinoplanes deccanensis</name>
    <dbReference type="NCBI Taxonomy" id="113561"/>
    <lineage>
        <taxon>Bacteria</taxon>
        <taxon>Bacillati</taxon>
        <taxon>Actinomycetota</taxon>
        <taxon>Actinomycetes</taxon>
        <taxon>Micromonosporales</taxon>
        <taxon>Micromonosporaceae</taxon>
        <taxon>Paractinoplanes</taxon>
    </lineage>
</organism>
<dbReference type="InterPro" id="IPR013332">
    <property type="entry name" value="KPR_N"/>
</dbReference>
<accession>A0ABQ3Y7A1</accession>
<dbReference type="Gene3D" id="3.40.50.720">
    <property type="entry name" value="NAD(P)-binding Rossmann-like Domain"/>
    <property type="match status" value="1"/>
</dbReference>
<dbReference type="PANTHER" id="PTHR21708">
    <property type="entry name" value="PROBABLE 2-DEHYDROPANTOATE 2-REDUCTASE"/>
    <property type="match status" value="1"/>
</dbReference>
<dbReference type="InterPro" id="IPR008927">
    <property type="entry name" value="6-PGluconate_DH-like_C_sf"/>
</dbReference>
<dbReference type="Proteomes" id="UP000609879">
    <property type="component" value="Unassembled WGS sequence"/>
</dbReference>
<dbReference type="InterPro" id="IPR036291">
    <property type="entry name" value="NAD(P)-bd_dom_sf"/>
</dbReference>
<dbReference type="InterPro" id="IPR013328">
    <property type="entry name" value="6PGD_dom2"/>
</dbReference>
<evidence type="ECO:0000259" key="6">
    <source>
        <dbReference type="Pfam" id="PF08546"/>
    </source>
</evidence>
<protein>
    <recommendedName>
        <fullName evidence="4">2-dehydropantoate 2-reductase</fullName>
        <ecNumber evidence="4">1.1.1.169</ecNumber>
    </recommendedName>
    <alternativeName>
        <fullName evidence="4">Ketopantoate reductase</fullName>
    </alternativeName>
</protein>
<comment type="similarity">
    <text evidence="1 4">Belongs to the ketopantoate reductase family.</text>
</comment>
<feature type="domain" description="Ketopantoate reductase C-terminal" evidence="6">
    <location>
        <begin position="176"/>
        <end position="294"/>
    </location>
</feature>
<name>A0ABQ3Y7A1_9ACTN</name>
<dbReference type="RefSeq" id="WP_203767032.1">
    <property type="nucleotide sequence ID" value="NZ_BAAABO010000046.1"/>
</dbReference>
<dbReference type="InterPro" id="IPR003710">
    <property type="entry name" value="ApbA"/>
</dbReference>
<evidence type="ECO:0000256" key="1">
    <source>
        <dbReference type="ARBA" id="ARBA00007870"/>
    </source>
</evidence>
<reference evidence="7 8" key="1">
    <citation type="submission" date="2021-01" db="EMBL/GenBank/DDBJ databases">
        <title>Whole genome shotgun sequence of Actinoplanes deccanensis NBRC 13994.</title>
        <authorList>
            <person name="Komaki H."/>
            <person name="Tamura T."/>
        </authorList>
    </citation>
    <scope>NUCLEOTIDE SEQUENCE [LARGE SCALE GENOMIC DNA]</scope>
    <source>
        <strain evidence="7 8">NBRC 13994</strain>
    </source>
</reference>
<comment type="catalytic activity">
    <reaction evidence="4">
        <text>(R)-pantoate + NADP(+) = 2-dehydropantoate + NADPH + H(+)</text>
        <dbReference type="Rhea" id="RHEA:16233"/>
        <dbReference type="ChEBI" id="CHEBI:11561"/>
        <dbReference type="ChEBI" id="CHEBI:15378"/>
        <dbReference type="ChEBI" id="CHEBI:15980"/>
        <dbReference type="ChEBI" id="CHEBI:57783"/>
        <dbReference type="ChEBI" id="CHEBI:58349"/>
        <dbReference type="EC" id="1.1.1.169"/>
    </reaction>
</comment>
<comment type="caution">
    <text evidence="7">The sequence shown here is derived from an EMBL/GenBank/DDBJ whole genome shotgun (WGS) entry which is preliminary data.</text>
</comment>
<dbReference type="SUPFAM" id="SSF48179">
    <property type="entry name" value="6-phosphogluconate dehydrogenase C-terminal domain-like"/>
    <property type="match status" value="1"/>
</dbReference>
<dbReference type="EMBL" id="BOMI01000085">
    <property type="protein sequence ID" value="GID75858.1"/>
    <property type="molecule type" value="Genomic_DNA"/>
</dbReference>
<sequence>MRILFVGAGATGGYFGGRLAAAGRDVTFLVRPARAASLASRGLRLTGPDGTTSVRPRTVTAGQIDGPYDVVVIAVKSYGLEQAMIDLAPAVGPSTVVIPLLNGMRHVDELVGAFGPSRAWGGVCMIHASLDEHGDVVQMTGLHRISFGRLDGSDVPAPIVEAFDGAGFDAFASPTIVQDMWEKWVFLASLGAATTLMRATVGDINRAPGGNAFGARIAAEAMAIATAAGHTPRPAAVSVLQNGLSTDQPMTSSMYRDMMAGLPVEAEAILGDFVAEADKHGVPVPALAAAYTNLAIYSAKRGG</sequence>
<keyword evidence="3 4" id="KW-0560">Oxidoreductase</keyword>
<dbReference type="EC" id="1.1.1.169" evidence="4"/>
<comment type="pathway">
    <text evidence="4">Cofactor biosynthesis; (R)-pantothenate biosynthesis; (R)-pantoate from 3-methyl-2-oxobutanoate: step 2/2.</text>
</comment>
<dbReference type="InterPro" id="IPR013752">
    <property type="entry name" value="KPA_reductase"/>
</dbReference>
<dbReference type="SUPFAM" id="SSF51735">
    <property type="entry name" value="NAD(P)-binding Rossmann-fold domains"/>
    <property type="match status" value="1"/>
</dbReference>
<proteinExistence type="inferred from homology"/>
<keyword evidence="2 4" id="KW-0521">NADP</keyword>
<keyword evidence="8" id="KW-1185">Reference proteome</keyword>
<dbReference type="Pfam" id="PF02558">
    <property type="entry name" value="ApbA"/>
    <property type="match status" value="1"/>
</dbReference>
<dbReference type="InterPro" id="IPR051402">
    <property type="entry name" value="KPR-Related"/>
</dbReference>
<comment type="function">
    <text evidence="4">Catalyzes the NADPH-dependent reduction of ketopantoate into pantoic acid.</text>
</comment>
<keyword evidence="4" id="KW-0566">Pantothenate biosynthesis</keyword>